<name>A0ABN1KSU0_CLOSU</name>
<evidence type="ECO:0000313" key="1">
    <source>
        <dbReference type="EMBL" id="GAA0774696.1"/>
    </source>
</evidence>
<dbReference type="EMBL" id="BAAACI010000006">
    <property type="protein sequence ID" value="GAA0774696.1"/>
    <property type="molecule type" value="Genomic_DNA"/>
</dbReference>
<gene>
    <name evidence="1" type="ORF">GCM10008908_24980</name>
</gene>
<proteinExistence type="predicted"/>
<dbReference type="Proteomes" id="UP001501047">
    <property type="component" value="Unassembled WGS sequence"/>
</dbReference>
<evidence type="ECO:0000313" key="2">
    <source>
        <dbReference type="Proteomes" id="UP001501047"/>
    </source>
</evidence>
<evidence type="ECO:0008006" key="3">
    <source>
        <dbReference type="Google" id="ProtNLM"/>
    </source>
</evidence>
<sequence length="49" mass="5228">MNTNKKGLKIIALGVILAAKTGANNACLGAMYQPKVPEKLREISKTSNK</sequence>
<protein>
    <recommendedName>
        <fullName evidence="3">Cyclic lactone autoinducer peptide</fullName>
    </recommendedName>
</protein>
<accession>A0ABN1KSU0</accession>
<keyword evidence="2" id="KW-1185">Reference proteome</keyword>
<dbReference type="InterPro" id="IPR009229">
    <property type="entry name" value="AgrD"/>
</dbReference>
<dbReference type="RefSeq" id="WP_343826768.1">
    <property type="nucleotide sequence ID" value="NZ_BAAACI010000006.1"/>
</dbReference>
<comment type="caution">
    <text evidence="1">The sequence shown here is derived from an EMBL/GenBank/DDBJ whole genome shotgun (WGS) entry which is preliminary data.</text>
</comment>
<dbReference type="NCBIfam" id="TIGR04223">
    <property type="entry name" value="quorum_AgrD"/>
    <property type="match status" value="1"/>
</dbReference>
<reference evidence="1 2" key="1">
    <citation type="journal article" date="2019" name="Int. J. Syst. Evol. Microbiol.">
        <title>The Global Catalogue of Microorganisms (GCM) 10K type strain sequencing project: providing services to taxonomists for standard genome sequencing and annotation.</title>
        <authorList>
            <consortium name="The Broad Institute Genomics Platform"/>
            <consortium name="The Broad Institute Genome Sequencing Center for Infectious Disease"/>
            <person name="Wu L."/>
            <person name="Ma J."/>
        </authorList>
    </citation>
    <scope>NUCLEOTIDE SEQUENCE [LARGE SCALE GENOMIC DNA]</scope>
    <source>
        <strain evidence="1 2">JCM 1417</strain>
    </source>
</reference>
<organism evidence="1 2">
    <name type="scientific">Clostridium subterminale</name>
    <dbReference type="NCBI Taxonomy" id="1550"/>
    <lineage>
        <taxon>Bacteria</taxon>
        <taxon>Bacillati</taxon>
        <taxon>Bacillota</taxon>
        <taxon>Clostridia</taxon>
        <taxon>Eubacteriales</taxon>
        <taxon>Clostridiaceae</taxon>
        <taxon>Clostridium</taxon>
    </lineage>
</organism>